<dbReference type="CTD" id="78774952"/>
<dbReference type="RefSeq" id="XP_053587198.1">
    <property type="nucleotide sequence ID" value="XM_053727621.1"/>
</dbReference>
<dbReference type="Proteomes" id="UP000483820">
    <property type="component" value="Chromosome III"/>
</dbReference>
<feature type="signal peptide" evidence="1">
    <location>
        <begin position="1"/>
        <end position="18"/>
    </location>
</feature>
<gene>
    <name evidence="2" type="ORF">GCK72_009962</name>
</gene>
<feature type="chain" id="PRO_5025651225" evidence="1">
    <location>
        <begin position="19"/>
        <end position="79"/>
    </location>
</feature>
<name>A0A6A5H4C3_CAERE</name>
<keyword evidence="1" id="KW-0732">Signal</keyword>
<sequence>MKLFLLVLIFFVIGIVMGGNECRVDSECTQNKLCVYGDCLTSNHPSGRVVVTDRNYDEICVPPCPIGQECATGICVPGS</sequence>
<dbReference type="EMBL" id="WUAV01000003">
    <property type="protein sequence ID" value="KAF1761706.1"/>
    <property type="molecule type" value="Genomic_DNA"/>
</dbReference>
<evidence type="ECO:0000313" key="2">
    <source>
        <dbReference type="EMBL" id="KAF1761706.1"/>
    </source>
</evidence>
<dbReference type="GeneID" id="78774952"/>
<accession>A0A6A5H4C3</accession>
<reference evidence="2 3" key="1">
    <citation type="submission" date="2019-12" db="EMBL/GenBank/DDBJ databases">
        <title>Chromosome-level assembly of the Caenorhabditis remanei genome.</title>
        <authorList>
            <person name="Teterina A.A."/>
            <person name="Willis J.H."/>
            <person name="Phillips P.C."/>
        </authorList>
    </citation>
    <scope>NUCLEOTIDE SEQUENCE [LARGE SCALE GENOMIC DNA]</scope>
    <source>
        <strain evidence="2 3">PX506</strain>
        <tissue evidence="2">Whole organism</tissue>
    </source>
</reference>
<comment type="caution">
    <text evidence="2">The sequence shown here is derived from an EMBL/GenBank/DDBJ whole genome shotgun (WGS) entry which is preliminary data.</text>
</comment>
<organism evidence="2 3">
    <name type="scientific">Caenorhabditis remanei</name>
    <name type="common">Caenorhabditis vulgaris</name>
    <dbReference type="NCBI Taxonomy" id="31234"/>
    <lineage>
        <taxon>Eukaryota</taxon>
        <taxon>Metazoa</taxon>
        <taxon>Ecdysozoa</taxon>
        <taxon>Nematoda</taxon>
        <taxon>Chromadorea</taxon>
        <taxon>Rhabditida</taxon>
        <taxon>Rhabditina</taxon>
        <taxon>Rhabditomorpha</taxon>
        <taxon>Rhabditoidea</taxon>
        <taxon>Rhabditidae</taxon>
        <taxon>Peloderinae</taxon>
        <taxon>Caenorhabditis</taxon>
    </lineage>
</organism>
<evidence type="ECO:0000313" key="3">
    <source>
        <dbReference type="Proteomes" id="UP000483820"/>
    </source>
</evidence>
<dbReference type="KEGG" id="crq:GCK72_009962"/>
<evidence type="ECO:0000256" key="1">
    <source>
        <dbReference type="SAM" id="SignalP"/>
    </source>
</evidence>
<dbReference type="AlphaFoldDB" id="A0A6A5H4C3"/>
<protein>
    <submittedName>
        <fullName evidence="2">Uncharacterized protein</fullName>
    </submittedName>
</protein>
<proteinExistence type="predicted"/>